<dbReference type="Pfam" id="PF00149">
    <property type="entry name" value="Metallophos"/>
    <property type="match status" value="1"/>
</dbReference>
<keyword evidence="2" id="KW-0378">Hydrolase</keyword>
<dbReference type="AlphaFoldDB" id="A0A1N7G0H4"/>
<gene>
    <name evidence="6" type="ORF">SAMN05421833_12556</name>
</gene>
<dbReference type="RefSeq" id="WP_076439831.1">
    <property type="nucleotide sequence ID" value="NZ_FTNI01000025.1"/>
</dbReference>
<comment type="similarity">
    <text evidence="4">Belongs to the cyclic nucleotide phosphodiesterase class-III family.</text>
</comment>
<dbReference type="Gene3D" id="3.60.21.10">
    <property type="match status" value="1"/>
</dbReference>
<dbReference type="SUPFAM" id="SSF56300">
    <property type="entry name" value="Metallo-dependent phosphatases"/>
    <property type="match status" value="1"/>
</dbReference>
<sequence length="244" mass="25638">MLVLAHVSDIHIDGSERNTSRAARALTYARSLRPDAIVLTGDLADHGAVEEYETVRELIAGDDVPLVLCPGNHDARGDLRKVLLEQDGDHPVNQALNLDHATIALCDSSIPGRPDGALSDDTLAWLDSVLAATPGVPAFVGMHHPPVALGIPYVDGIRLGRPEGLAEVLGRHPHAVAVLAGHAHTAAATTFAGLPLLVAPGVVSTVLLPSETSARPPVDYDLPPAIALHVLDDGRITTHYRPVP</sequence>
<dbReference type="PANTHER" id="PTHR42988">
    <property type="entry name" value="PHOSPHOHYDROLASE"/>
    <property type="match status" value="1"/>
</dbReference>
<reference evidence="7" key="1">
    <citation type="submission" date="2017-01" db="EMBL/GenBank/DDBJ databases">
        <authorList>
            <person name="Varghese N."/>
            <person name="Submissions S."/>
        </authorList>
    </citation>
    <scope>NUCLEOTIDE SEQUENCE [LARGE SCALE GENOMIC DNA]</scope>
    <source>
        <strain evidence="7">ATCC 12950</strain>
    </source>
</reference>
<dbReference type="EMBL" id="FTNI01000025">
    <property type="protein sequence ID" value="SIS06120.1"/>
    <property type="molecule type" value="Genomic_DNA"/>
</dbReference>
<evidence type="ECO:0000313" key="7">
    <source>
        <dbReference type="Proteomes" id="UP000186096"/>
    </source>
</evidence>
<evidence type="ECO:0000259" key="5">
    <source>
        <dbReference type="Pfam" id="PF00149"/>
    </source>
</evidence>
<keyword evidence="3" id="KW-0408">Iron</keyword>
<evidence type="ECO:0000313" key="6">
    <source>
        <dbReference type="EMBL" id="SIS06120.1"/>
    </source>
</evidence>
<evidence type="ECO:0000256" key="3">
    <source>
        <dbReference type="ARBA" id="ARBA00023004"/>
    </source>
</evidence>
<proteinExistence type="inferred from homology"/>
<name>A0A1N7G0H4_9ACTN</name>
<dbReference type="Proteomes" id="UP000186096">
    <property type="component" value="Unassembled WGS sequence"/>
</dbReference>
<dbReference type="InterPro" id="IPR050884">
    <property type="entry name" value="CNP_phosphodiesterase-III"/>
</dbReference>
<dbReference type="GO" id="GO:0016787">
    <property type="term" value="F:hydrolase activity"/>
    <property type="evidence" value="ECO:0007669"/>
    <property type="project" value="UniProtKB-KW"/>
</dbReference>
<dbReference type="OrthoDB" id="5241795at2"/>
<dbReference type="InterPro" id="IPR004843">
    <property type="entry name" value="Calcineurin-like_PHP"/>
</dbReference>
<dbReference type="GO" id="GO:0046872">
    <property type="term" value="F:metal ion binding"/>
    <property type="evidence" value="ECO:0007669"/>
    <property type="project" value="UniProtKB-KW"/>
</dbReference>
<protein>
    <submittedName>
        <fullName evidence="6">3',5'-cyclic AMP phosphodiesterase CpdA</fullName>
    </submittedName>
</protein>
<accession>A0A1N7G0H4</accession>
<organism evidence="6 7">
    <name type="scientific">Microbispora rosea</name>
    <dbReference type="NCBI Taxonomy" id="58117"/>
    <lineage>
        <taxon>Bacteria</taxon>
        <taxon>Bacillati</taxon>
        <taxon>Actinomycetota</taxon>
        <taxon>Actinomycetes</taxon>
        <taxon>Streptosporangiales</taxon>
        <taxon>Streptosporangiaceae</taxon>
        <taxon>Microbispora</taxon>
    </lineage>
</organism>
<dbReference type="GeneID" id="97493463"/>
<dbReference type="InterPro" id="IPR029052">
    <property type="entry name" value="Metallo-depent_PP-like"/>
</dbReference>
<keyword evidence="7" id="KW-1185">Reference proteome</keyword>
<evidence type="ECO:0000256" key="4">
    <source>
        <dbReference type="ARBA" id="ARBA00025742"/>
    </source>
</evidence>
<feature type="domain" description="Calcineurin-like phosphoesterase" evidence="5">
    <location>
        <begin position="4"/>
        <end position="185"/>
    </location>
</feature>
<evidence type="ECO:0000256" key="1">
    <source>
        <dbReference type="ARBA" id="ARBA00022723"/>
    </source>
</evidence>
<dbReference type="PANTHER" id="PTHR42988:SF2">
    <property type="entry name" value="CYCLIC NUCLEOTIDE PHOSPHODIESTERASE CBUA0032-RELATED"/>
    <property type="match status" value="1"/>
</dbReference>
<keyword evidence="1" id="KW-0479">Metal-binding</keyword>
<evidence type="ECO:0000256" key="2">
    <source>
        <dbReference type="ARBA" id="ARBA00022801"/>
    </source>
</evidence>
<dbReference type="STRING" id="58117.SAMN05421833_12556"/>